<keyword evidence="1" id="KW-0645">Protease</keyword>
<dbReference type="PANTHER" id="PTHR34858:SF1">
    <property type="entry name" value="CYSO-CYSTEINE PEPTIDASE"/>
    <property type="match status" value="1"/>
</dbReference>
<dbReference type="OMA" id="FQFRSFR"/>
<dbReference type="InterPro" id="IPR051929">
    <property type="entry name" value="VirAsm_ModProt"/>
</dbReference>
<dbReference type="EMBL" id="LK996017">
    <property type="protein sequence ID" value="CDX03072.1"/>
    <property type="molecule type" value="Genomic_DNA"/>
</dbReference>
<dbReference type="AlphaFoldDB" id="A0A098B3Z2"/>
<keyword evidence="2" id="KW-0479">Metal-binding</keyword>
<gene>
    <name evidence="7" type="ORF">DPCES_3185</name>
</gene>
<accession>A0A098B3Z2</accession>
<evidence type="ECO:0000313" key="7">
    <source>
        <dbReference type="EMBL" id="CDX03072.1"/>
    </source>
</evidence>
<dbReference type="Pfam" id="PF14464">
    <property type="entry name" value="Prok-JAB"/>
    <property type="match status" value="1"/>
</dbReference>
<keyword evidence="4" id="KW-0862">Zinc</keyword>
<dbReference type="GO" id="GO:0008235">
    <property type="term" value="F:metalloexopeptidase activity"/>
    <property type="evidence" value="ECO:0007669"/>
    <property type="project" value="TreeGrafter"/>
</dbReference>
<dbReference type="SMR" id="A0A098B3Z2"/>
<evidence type="ECO:0000259" key="6">
    <source>
        <dbReference type="PROSITE" id="PS50249"/>
    </source>
</evidence>
<sequence length="138" mass="15729">MITLTKKQMEEMLAHARQALPNEACGLLGGRRDGDDRWVERVYPLNNLDQSPEHFSMDPREQLTAVKDMRKNGWVMLGNFHSHPATPARPSAEDKRLAFDPSLSYLIISLAEPQKPVCKSFLIKKDGVDEEEIILKEE</sequence>
<keyword evidence="5" id="KW-0482">Metalloprotease</keyword>
<dbReference type="PANTHER" id="PTHR34858">
    <property type="entry name" value="CYSO-CYSTEINE PEPTIDASE"/>
    <property type="match status" value="1"/>
</dbReference>
<evidence type="ECO:0000256" key="4">
    <source>
        <dbReference type="ARBA" id="ARBA00022833"/>
    </source>
</evidence>
<dbReference type="GO" id="GO:0006508">
    <property type="term" value="P:proteolysis"/>
    <property type="evidence" value="ECO:0007669"/>
    <property type="project" value="UniProtKB-KW"/>
</dbReference>
<dbReference type="PATRIC" id="fig|49338.4.peg.3434"/>
<evidence type="ECO:0000256" key="5">
    <source>
        <dbReference type="ARBA" id="ARBA00023049"/>
    </source>
</evidence>
<dbReference type="InterPro" id="IPR000555">
    <property type="entry name" value="JAMM/MPN+_dom"/>
</dbReference>
<dbReference type="SUPFAM" id="SSF102712">
    <property type="entry name" value="JAB1/MPN domain"/>
    <property type="match status" value="1"/>
</dbReference>
<feature type="domain" description="MPN" evidence="6">
    <location>
        <begin position="2"/>
        <end position="127"/>
    </location>
</feature>
<evidence type="ECO:0000256" key="3">
    <source>
        <dbReference type="ARBA" id="ARBA00022801"/>
    </source>
</evidence>
<dbReference type="RefSeq" id="WP_005816173.1">
    <property type="nucleotide sequence ID" value="NZ_CABKQQ010000060.1"/>
</dbReference>
<dbReference type="SMART" id="SM00232">
    <property type="entry name" value="JAB_MPN"/>
    <property type="match status" value="1"/>
</dbReference>
<dbReference type="Gene3D" id="3.40.140.10">
    <property type="entry name" value="Cytidine Deaminase, domain 2"/>
    <property type="match status" value="1"/>
</dbReference>
<evidence type="ECO:0000256" key="2">
    <source>
        <dbReference type="ARBA" id="ARBA00022723"/>
    </source>
</evidence>
<reference evidence="7" key="1">
    <citation type="submission" date="2014-07" db="EMBL/GenBank/DDBJ databases">
        <authorList>
            <person name="Hornung V.Bastian."/>
        </authorList>
    </citation>
    <scope>NUCLEOTIDE SEQUENCE</scope>
    <source>
        <strain evidence="7">PCE-S</strain>
    </source>
</reference>
<dbReference type="InterPro" id="IPR028090">
    <property type="entry name" value="JAB_dom_prok"/>
</dbReference>
<evidence type="ECO:0000256" key="1">
    <source>
        <dbReference type="ARBA" id="ARBA00022670"/>
    </source>
</evidence>
<dbReference type="GO" id="GO:0008270">
    <property type="term" value="F:zinc ion binding"/>
    <property type="evidence" value="ECO:0007669"/>
    <property type="project" value="TreeGrafter"/>
</dbReference>
<dbReference type="InterPro" id="IPR037518">
    <property type="entry name" value="MPN"/>
</dbReference>
<dbReference type="FunFam" id="3.40.140.10:FF:000085">
    <property type="entry name" value="Mov34/MPN/PAD-1 family protein"/>
    <property type="match status" value="1"/>
</dbReference>
<name>A0A098B3Z2_DESHA</name>
<keyword evidence="3" id="KW-0378">Hydrolase</keyword>
<protein>
    <submittedName>
        <fullName evidence="7">Mov34/MPN/PAD-1 protein</fullName>
    </submittedName>
</protein>
<dbReference type="PROSITE" id="PS50249">
    <property type="entry name" value="MPN"/>
    <property type="match status" value="1"/>
</dbReference>
<organism evidence="7">
    <name type="scientific">Desulfitobacterium hafniense</name>
    <name type="common">Desulfitobacterium frappieri</name>
    <dbReference type="NCBI Taxonomy" id="49338"/>
    <lineage>
        <taxon>Bacteria</taxon>
        <taxon>Bacillati</taxon>
        <taxon>Bacillota</taxon>
        <taxon>Clostridia</taxon>
        <taxon>Eubacteriales</taxon>
        <taxon>Desulfitobacteriaceae</taxon>
        <taxon>Desulfitobacterium</taxon>
    </lineage>
</organism>
<dbReference type="CDD" id="cd08070">
    <property type="entry name" value="MPN_like"/>
    <property type="match status" value="1"/>
</dbReference>
<proteinExistence type="predicted"/>